<feature type="signal peptide" evidence="1">
    <location>
        <begin position="1"/>
        <end position="22"/>
    </location>
</feature>
<dbReference type="EMBL" id="ABEU02000023">
    <property type="protein sequence ID" value="PNR29679.1"/>
    <property type="molecule type" value="Genomic_DNA"/>
</dbReference>
<dbReference type="PANTHER" id="PTHR33021:SF499">
    <property type="entry name" value="OS12G0150500 PROTEIN"/>
    <property type="match status" value="1"/>
</dbReference>
<dbReference type="FunFam" id="2.60.40.420:FF:000048">
    <property type="entry name" value="Early nodulin-like protein 18"/>
    <property type="match status" value="1"/>
</dbReference>
<dbReference type="Proteomes" id="UP000006727">
    <property type="component" value="Chromosome 23"/>
</dbReference>
<keyword evidence="1" id="KW-0732">Signal</keyword>
<gene>
    <name evidence="4" type="primary">LOC112275617</name>
    <name evidence="3" type="ORF">PHYPA_028373</name>
</gene>
<evidence type="ECO:0000313" key="3">
    <source>
        <dbReference type="EMBL" id="PNR29679.1"/>
    </source>
</evidence>
<dbReference type="SUPFAM" id="SSF49503">
    <property type="entry name" value="Cupredoxins"/>
    <property type="match status" value="1"/>
</dbReference>
<accession>A9S540</accession>
<dbReference type="Gramene" id="Pp3c23_21090V3.2">
    <property type="protein sequence ID" value="Pp3c23_21090V3.2"/>
    <property type="gene ID" value="Pp3c23_21090"/>
</dbReference>
<dbReference type="Pfam" id="PF02298">
    <property type="entry name" value="Cu_bind_like"/>
    <property type="match status" value="1"/>
</dbReference>
<dbReference type="InterPro" id="IPR039391">
    <property type="entry name" value="Phytocyanin-like"/>
</dbReference>
<reference evidence="4" key="3">
    <citation type="submission" date="2020-12" db="UniProtKB">
        <authorList>
            <consortium name="EnsemblPlants"/>
        </authorList>
    </citation>
    <scope>IDENTIFICATION</scope>
</reference>
<name>A9S540_PHYPA</name>
<dbReference type="EnsemblPlants" id="Pp3c23_21090V3.2">
    <property type="protein sequence ID" value="Pp3c23_21090V3.2"/>
    <property type="gene ID" value="Pp3c23_21090"/>
</dbReference>
<dbReference type="PROSITE" id="PS51485">
    <property type="entry name" value="PHYTOCYANIN"/>
    <property type="match status" value="1"/>
</dbReference>
<protein>
    <recommendedName>
        <fullName evidence="2">Phytocyanin domain-containing protein</fullName>
    </recommendedName>
</protein>
<dbReference type="PaxDb" id="3218-PP1S49_6V6.1"/>
<evidence type="ECO:0000313" key="4">
    <source>
        <dbReference type="EnsemblPlants" id="Pp3c23_21090V3.1"/>
    </source>
</evidence>
<reference evidence="3 5" key="2">
    <citation type="journal article" date="2018" name="Plant J.">
        <title>The Physcomitrella patens chromosome-scale assembly reveals moss genome structure and evolution.</title>
        <authorList>
            <person name="Lang D."/>
            <person name="Ullrich K.K."/>
            <person name="Murat F."/>
            <person name="Fuchs J."/>
            <person name="Jenkins J."/>
            <person name="Haas F.B."/>
            <person name="Piednoel M."/>
            <person name="Gundlach H."/>
            <person name="Van Bel M."/>
            <person name="Meyberg R."/>
            <person name="Vives C."/>
            <person name="Morata J."/>
            <person name="Symeonidi A."/>
            <person name="Hiss M."/>
            <person name="Muchero W."/>
            <person name="Kamisugi Y."/>
            <person name="Saleh O."/>
            <person name="Blanc G."/>
            <person name="Decker E.L."/>
            <person name="van Gessel N."/>
            <person name="Grimwood J."/>
            <person name="Hayes R.D."/>
            <person name="Graham S.W."/>
            <person name="Gunter L.E."/>
            <person name="McDaniel S.F."/>
            <person name="Hoernstein S.N.W."/>
            <person name="Larsson A."/>
            <person name="Li F.W."/>
            <person name="Perroud P.F."/>
            <person name="Phillips J."/>
            <person name="Ranjan P."/>
            <person name="Rokshar D.S."/>
            <person name="Rothfels C.J."/>
            <person name="Schneider L."/>
            <person name="Shu S."/>
            <person name="Stevenson D.W."/>
            <person name="Thummler F."/>
            <person name="Tillich M."/>
            <person name="Villarreal Aguilar J.C."/>
            <person name="Widiez T."/>
            <person name="Wong G.K."/>
            <person name="Wymore A."/>
            <person name="Zhang Y."/>
            <person name="Zimmer A.D."/>
            <person name="Quatrano R.S."/>
            <person name="Mayer K.F.X."/>
            <person name="Goodstein D."/>
            <person name="Casacuberta J.M."/>
            <person name="Vandepoele K."/>
            <person name="Reski R."/>
            <person name="Cuming A.C."/>
            <person name="Tuskan G.A."/>
            <person name="Maumus F."/>
            <person name="Salse J."/>
            <person name="Schmutz J."/>
            <person name="Rensing S.A."/>
        </authorList>
    </citation>
    <scope>NUCLEOTIDE SEQUENCE [LARGE SCALE GENOMIC DNA]</scope>
    <source>
        <strain evidence="4 5">cv. Gransden 2004</strain>
    </source>
</reference>
<feature type="domain" description="Phytocyanin" evidence="2">
    <location>
        <begin position="23"/>
        <end position="134"/>
    </location>
</feature>
<evidence type="ECO:0000259" key="2">
    <source>
        <dbReference type="PROSITE" id="PS51485"/>
    </source>
</evidence>
<dbReference type="Gramene" id="Pp3c23_21090V3.1">
    <property type="protein sequence ID" value="Pp3c23_21090V3.1"/>
    <property type="gene ID" value="Pp3c23_21090"/>
</dbReference>
<dbReference type="GO" id="GO:0005886">
    <property type="term" value="C:plasma membrane"/>
    <property type="evidence" value="ECO:0000318"/>
    <property type="project" value="GO_Central"/>
</dbReference>
<reference evidence="3 5" key="1">
    <citation type="journal article" date="2008" name="Science">
        <title>The Physcomitrella genome reveals evolutionary insights into the conquest of land by plants.</title>
        <authorList>
            <person name="Rensing S."/>
            <person name="Lang D."/>
            <person name="Zimmer A."/>
            <person name="Terry A."/>
            <person name="Salamov A."/>
            <person name="Shapiro H."/>
            <person name="Nishiyama T."/>
            <person name="Perroud P.-F."/>
            <person name="Lindquist E."/>
            <person name="Kamisugi Y."/>
            <person name="Tanahashi T."/>
            <person name="Sakakibara K."/>
            <person name="Fujita T."/>
            <person name="Oishi K."/>
            <person name="Shin-I T."/>
            <person name="Kuroki Y."/>
            <person name="Toyoda A."/>
            <person name="Suzuki Y."/>
            <person name="Hashimoto A."/>
            <person name="Yamaguchi K."/>
            <person name="Sugano A."/>
            <person name="Kohara Y."/>
            <person name="Fujiyama A."/>
            <person name="Anterola A."/>
            <person name="Aoki S."/>
            <person name="Ashton N."/>
            <person name="Barbazuk W.B."/>
            <person name="Barker E."/>
            <person name="Bennetzen J."/>
            <person name="Bezanilla M."/>
            <person name="Blankenship R."/>
            <person name="Cho S.H."/>
            <person name="Dutcher S."/>
            <person name="Estelle M."/>
            <person name="Fawcett J.A."/>
            <person name="Gundlach H."/>
            <person name="Hanada K."/>
            <person name="Heyl A."/>
            <person name="Hicks K.A."/>
            <person name="Hugh J."/>
            <person name="Lohr M."/>
            <person name="Mayer K."/>
            <person name="Melkozernov A."/>
            <person name="Murata T."/>
            <person name="Nelson D."/>
            <person name="Pils B."/>
            <person name="Prigge M."/>
            <person name="Reiss B."/>
            <person name="Renner T."/>
            <person name="Rombauts S."/>
            <person name="Rushton P."/>
            <person name="Sanderfoot A."/>
            <person name="Schween G."/>
            <person name="Shiu S.-H."/>
            <person name="Stueber K."/>
            <person name="Theodoulou F.L."/>
            <person name="Tu H."/>
            <person name="Van de Peer Y."/>
            <person name="Verrier P.J."/>
            <person name="Waters E."/>
            <person name="Wood A."/>
            <person name="Yang L."/>
            <person name="Cove D."/>
            <person name="Cuming A."/>
            <person name="Hasebe M."/>
            <person name="Lucas S."/>
            <person name="Mishler D.B."/>
            <person name="Reski R."/>
            <person name="Grigoriev I."/>
            <person name="Quatrano R.S."/>
            <person name="Boore J.L."/>
        </authorList>
    </citation>
    <scope>NUCLEOTIDE SEQUENCE [LARGE SCALE GENOMIC DNA]</scope>
    <source>
        <strain evidence="4 5">cv. Gransden 2004</strain>
    </source>
</reference>
<evidence type="ECO:0000313" key="5">
    <source>
        <dbReference type="Proteomes" id="UP000006727"/>
    </source>
</evidence>
<feature type="chain" id="PRO_5014297891" description="Phytocyanin domain-containing protein" evidence="1">
    <location>
        <begin position="23"/>
        <end position="177"/>
    </location>
</feature>
<dbReference type="AlphaFoldDB" id="A9S540"/>
<keyword evidence="5" id="KW-1185">Reference proteome</keyword>
<dbReference type="Gene3D" id="2.60.40.420">
    <property type="entry name" value="Cupredoxins - blue copper proteins"/>
    <property type="match status" value="1"/>
</dbReference>
<dbReference type="GO" id="GO:0009055">
    <property type="term" value="F:electron transfer activity"/>
    <property type="evidence" value="ECO:0007669"/>
    <property type="project" value="InterPro"/>
</dbReference>
<dbReference type="RefSeq" id="XP_024361894.1">
    <property type="nucleotide sequence ID" value="XM_024506126.2"/>
</dbReference>
<dbReference type="GeneID" id="112275617"/>
<dbReference type="HOGENOM" id="CLU_058719_4_0_1"/>
<sequence length="177" mass="18934">MRGNSVRLLLAVLLLAVSVSECVEIVVGGTKGWTTGFDYDAWAASQNFRPRVGDSLVFLNPDSEYHTVSLLDSLDAYQRCTLGGIQPNATHPARPGENYTMIIPESLSGKMLYAVCTVSGHCLEGQKISATVLPAAVGIPLSSPPASPPELSDADMNQYICWTTAILLIVACFWNSG</sequence>
<dbReference type="EnsemblPlants" id="Pp3c23_21090V3.1">
    <property type="protein sequence ID" value="Pp3c23_21090V3.1"/>
    <property type="gene ID" value="Pp3c23_21090"/>
</dbReference>
<evidence type="ECO:0000256" key="1">
    <source>
        <dbReference type="SAM" id="SignalP"/>
    </source>
</evidence>
<organism evidence="3">
    <name type="scientific">Physcomitrium patens</name>
    <name type="common">Spreading-leaved earth moss</name>
    <name type="synonym">Physcomitrella patens</name>
    <dbReference type="NCBI Taxonomy" id="3218"/>
    <lineage>
        <taxon>Eukaryota</taxon>
        <taxon>Viridiplantae</taxon>
        <taxon>Streptophyta</taxon>
        <taxon>Embryophyta</taxon>
        <taxon>Bryophyta</taxon>
        <taxon>Bryophytina</taxon>
        <taxon>Bryopsida</taxon>
        <taxon>Funariidae</taxon>
        <taxon>Funariales</taxon>
        <taxon>Funariaceae</taxon>
        <taxon>Physcomitrium</taxon>
    </lineage>
</organism>
<dbReference type="InterPro" id="IPR003245">
    <property type="entry name" value="Phytocyanin_dom"/>
</dbReference>
<dbReference type="PANTHER" id="PTHR33021">
    <property type="entry name" value="BLUE COPPER PROTEIN"/>
    <property type="match status" value="1"/>
</dbReference>
<dbReference type="InterPro" id="IPR008972">
    <property type="entry name" value="Cupredoxin"/>
</dbReference>
<dbReference type="OrthoDB" id="687943at2759"/>
<proteinExistence type="predicted"/>